<comment type="cofactor">
    <cofactor evidence="2">
        <name>Mg(2+)</name>
        <dbReference type="ChEBI" id="CHEBI:18420"/>
    </cofactor>
</comment>
<organism evidence="9 10">
    <name type="scientific">Algoriphagus faecimaris</name>
    <dbReference type="NCBI Taxonomy" id="686796"/>
    <lineage>
        <taxon>Bacteria</taxon>
        <taxon>Pseudomonadati</taxon>
        <taxon>Bacteroidota</taxon>
        <taxon>Cytophagia</taxon>
        <taxon>Cytophagales</taxon>
        <taxon>Cyclobacteriaceae</taxon>
        <taxon>Algoriphagus</taxon>
    </lineage>
</organism>
<evidence type="ECO:0000256" key="6">
    <source>
        <dbReference type="ARBA" id="ARBA00032162"/>
    </source>
</evidence>
<dbReference type="EMBL" id="FNAC01000026">
    <property type="protein sequence ID" value="SDD35679.1"/>
    <property type="molecule type" value="Genomic_DNA"/>
</dbReference>
<evidence type="ECO:0000256" key="1">
    <source>
        <dbReference type="ARBA" id="ARBA00000847"/>
    </source>
</evidence>
<dbReference type="AlphaFoldDB" id="A0A1G6U2V6"/>
<dbReference type="STRING" id="686796.SAMN04488104_10264"/>
<dbReference type="GO" id="GO:0005829">
    <property type="term" value="C:cytosol"/>
    <property type="evidence" value="ECO:0007669"/>
    <property type="project" value="TreeGrafter"/>
</dbReference>
<dbReference type="InterPro" id="IPR015797">
    <property type="entry name" value="NUDIX_hydrolase-like_dom_sf"/>
</dbReference>
<comment type="catalytic activity">
    <reaction evidence="1">
        <text>GDP-alpha-D-mannose + H2O = alpha-D-mannose 1-phosphate + GMP + 2 H(+)</text>
        <dbReference type="Rhea" id="RHEA:27978"/>
        <dbReference type="ChEBI" id="CHEBI:15377"/>
        <dbReference type="ChEBI" id="CHEBI:15378"/>
        <dbReference type="ChEBI" id="CHEBI:57527"/>
        <dbReference type="ChEBI" id="CHEBI:58115"/>
        <dbReference type="ChEBI" id="CHEBI:58409"/>
    </reaction>
</comment>
<dbReference type="PANTHER" id="PTHR11839:SF18">
    <property type="entry name" value="NUDIX HYDROLASE DOMAIN-CONTAINING PROTEIN"/>
    <property type="match status" value="1"/>
</dbReference>
<protein>
    <recommendedName>
        <fullName evidence="4">GDP-mannose pyrophosphatase</fullName>
    </recommendedName>
    <alternativeName>
        <fullName evidence="6">GDP-mannose hydrolase</fullName>
    </alternativeName>
    <alternativeName>
        <fullName evidence="7">GDPMK</fullName>
    </alternativeName>
</protein>
<evidence type="ECO:0000313" key="10">
    <source>
        <dbReference type="Proteomes" id="UP000199060"/>
    </source>
</evidence>
<evidence type="ECO:0000256" key="3">
    <source>
        <dbReference type="ARBA" id="ARBA00007275"/>
    </source>
</evidence>
<dbReference type="GO" id="GO:0006753">
    <property type="term" value="P:nucleoside phosphate metabolic process"/>
    <property type="evidence" value="ECO:0007669"/>
    <property type="project" value="TreeGrafter"/>
</dbReference>
<gene>
    <name evidence="9" type="ORF">SAMN04488104_10264</name>
</gene>
<dbReference type="PANTHER" id="PTHR11839">
    <property type="entry name" value="UDP/ADP-SUGAR PYROPHOSPHATASE"/>
    <property type="match status" value="1"/>
</dbReference>
<keyword evidence="10" id="KW-1185">Reference proteome</keyword>
<evidence type="ECO:0000256" key="2">
    <source>
        <dbReference type="ARBA" id="ARBA00001946"/>
    </source>
</evidence>
<evidence type="ECO:0000259" key="8">
    <source>
        <dbReference type="PROSITE" id="PS51462"/>
    </source>
</evidence>
<dbReference type="Proteomes" id="UP000199060">
    <property type="component" value="Unassembled WGS sequence"/>
</dbReference>
<evidence type="ECO:0000256" key="7">
    <source>
        <dbReference type="ARBA" id="ARBA00032272"/>
    </source>
</evidence>
<accession>A0A1G6U2V6</accession>
<proteinExistence type="inferred from homology"/>
<dbReference type="Gene3D" id="3.90.79.10">
    <property type="entry name" value="Nucleoside Triphosphate Pyrophosphohydrolase"/>
    <property type="match status" value="1"/>
</dbReference>
<dbReference type="Pfam" id="PF00293">
    <property type="entry name" value="NUDIX"/>
    <property type="match status" value="1"/>
</dbReference>
<dbReference type="CDD" id="cd24161">
    <property type="entry name" value="NUDIX_ADPRase_Ndx2"/>
    <property type="match status" value="1"/>
</dbReference>
<keyword evidence="5" id="KW-0378">Hydrolase</keyword>
<sequence>MGCLEFWTAFFFAAMTQNPWKTLQKESIFENPWIRLEKHQIINPAGNPGIYGKVHFKNKAMAIIPIDKEGNTWLVGQYRYTLDEYSWEIPMGGGPIDQDLLDSAKRELKEETGLIAKKWTELLRIHTSNSVTDEEGLVFLAEDLTQGETEFEETEVLQIKKLPFKEALAMVMSGEITDSISIAGILKAARILGY</sequence>
<dbReference type="SUPFAM" id="SSF55811">
    <property type="entry name" value="Nudix"/>
    <property type="match status" value="1"/>
</dbReference>
<evidence type="ECO:0000313" key="9">
    <source>
        <dbReference type="EMBL" id="SDD35679.1"/>
    </source>
</evidence>
<dbReference type="InterPro" id="IPR000086">
    <property type="entry name" value="NUDIX_hydrolase_dom"/>
</dbReference>
<feature type="domain" description="Nudix hydrolase" evidence="8">
    <location>
        <begin position="56"/>
        <end position="184"/>
    </location>
</feature>
<dbReference type="GO" id="GO:0019693">
    <property type="term" value="P:ribose phosphate metabolic process"/>
    <property type="evidence" value="ECO:0007669"/>
    <property type="project" value="TreeGrafter"/>
</dbReference>
<evidence type="ECO:0000256" key="4">
    <source>
        <dbReference type="ARBA" id="ARBA00016377"/>
    </source>
</evidence>
<comment type="similarity">
    <text evidence="3">Belongs to the Nudix hydrolase family. NudK subfamily.</text>
</comment>
<dbReference type="GO" id="GO:0016787">
    <property type="term" value="F:hydrolase activity"/>
    <property type="evidence" value="ECO:0007669"/>
    <property type="project" value="UniProtKB-KW"/>
</dbReference>
<evidence type="ECO:0000256" key="5">
    <source>
        <dbReference type="ARBA" id="ARBA00022801"/>
    </source>
</evidence>
<dbReference type="PROSITE" id="PS51462">
    <property type="entry name" value="NUDIX"/>
    <property type="match status" value="1"/>
</dbReference>
<reference evidence="10" key="1">
    <citation type="submission" date="2016-10" db="EMBL/GenBank/DDBJ databases">
        <authorList>
            <person name="Varghese N."/>
            <person name="Submissions S."/>
        </authorList>
    </citation>
    <scope>NUCLEOTIDE SEQUENCE [LARGE SCALE GENOMIC DNA]</scope>
    <source>
        <strain evidence="10">DSM 23095</strain>
    </source>
</reference>
<name>A0A1G6U2V6_9BACT</name>